<protein>
    <submittedName>
        <fullName evidence="2">Uncharacterized protein</fullName>
    </submittedName>
</protein>
<accession>A0ABS0XJZ4</accession>
<gene>
    <name evidence="2" type="ORF">JAO74_00950</name>
</gene>
<keyword evidence="1" id="KW-1133">Transmembrane helix</keyword>
<feature type="transmembrane region" description="Helical" evidence="1">
    <location>
        <begin position="73"/>
        <end position="91"/>
    </location>
</feature>
<dbReference type="RefSeq" id="WP_199034119.1">
    <property type="nucleotide sequence ID" value="NZ_JAELXS010000001.1"/>
</dbReference>
<evidence type="ECO:0000313" key="2">
    <source>
        <dbReference type="EMBL" id="MBJ6120351.1"/>
    </source>
</evidence>
<name>A0ABS0XJZ4_9SPHN</name>
<comment type="caution">
    <text evidence="2">The sequence shown here is derived from an EMBL/GenBank/DDBJ whole genome shotgun (WGS) entry which is preliminary data.</text>
</comment>
<feature type="transmembrane region" description="Helical" evidence="1">
    <location>
        <begin position="103"/>
        <end position="122"/>
    </location>
</feature>
<proteinExistence type="predicted"/>
<keyword evidence="3" id="KW-1185">Reference proteome</keyword>
<dbReference type="Proteomes" id="UP000640426">
    <property type="component" value="Unassembled WGS sequence"/>
</dbReference>
<keyword evidence="1" id="KW-0812">Transmembrane</keyword>
<feature type="transmembrane region" description="Helical" evidence="1">
    <location>
        <begin position="24"/>
        <end position="47"/>
    </location>
</feature>
<reference evidence="3" key="1">
    <citation type="submission" date="2020-12" db="EMBL/GenBank/DDBJ databases">
        <title>Hymenobacter sp.</title>
        <authorList>
            <person name="Kim M.K."/>
        </authorList>
    </citation>
    <scope>NUCLEOTIDE SEQUENCE [LARGE SCALE GENOMIC DNA]</scope>
    <source>
        <strain evidence="3">BT553</strain>
    </source>
</reference>
<organism evidence="2 3">
    <name type="scientific">Sphingomonas mollis</name>
    <dbReference type="NCBI Taxonomy" id="2795726"/>
    <lineage>
        <taxon>Bacteria</taxon>
        <taxon>Pseudomonadati</taxon>
        <taxon>Pseudomonadota</taxon>
        <taxon>Alphaproteobacteria</taxon>
        <taxon>Sphingomonadales</taxon>
        <taxon>Sphingomonadaceae</taxon>
        <taxon>Sphingomonas</taxon>
    </lineage>
</organism>
<dbReference type="PROSITE" id="PS51257">
    <property type="entry name" value="PROKAR_LIPOPROTEIN"/>
    <property type="match status" value="1"/>
</dbReference>
<evidence type="ECO:0000313" key="3">
    <source>
        <dbReference type="Proteomes" id="UP000640426"/>
    </source>
</evidence>
<dbReference type="EMBL" id="JAELXS010000001">
    <property type="protein sequence ID" value="MBJ6120351.1"/>
    <property type="molecule type" value="Genomic_DNA"/>
</dbReference>
<evidence type="ECO:0000256" key="1">
    <source>
        <dbReference type="SAM" id="Phobius"/>
    </source>
</evidence>
<keyword evidence="1" id="KW-0472">Membrane</keyword>
<sequence length="204" mass="22807">MFWDFPKDALGAFLFGDILFKSSIIFASGVGCLLSYIFISTTALSLLSDNMKSSKSKGNEQLIWRDLSNLSRLRIIFFSLLTYTPLIYLLYEVRPAIMINPKGFAMFLIVIFYVSMPLQPFVDRDRLKLAGICFGMTWAVIGPLAIGYGDATTDALSPKIKLEGNVCRVAFVGSSSILANCKNYYAITSRDKAGLLRWEKIYGE</sequence>
<feature type="transmembrane region" description="Helical" evidence="1">
    <location>
        <begin position="129"/>
        <end position="149"/>
    </location>
</feature>